<dbReference type="AlphaFoldDB" id="A0AAI8TZN9"/>
<keyword evidence="3" id="KW-1003">Cell membrane</keyword>
<feature type="transmembrane region" description="Helical" evidence="7">
    <location>
        <begin position="20"/>
        <end position="44"/>
    </location>
</feature>
<evidence type="ECO:0000259" key="8">
    <source>
        <dbReference type="PROSITE" id="PS50928"/>
    </source>
</evidence>
<keyword evidence="5 7" id="KW-1133">Transmembrane helix</keyword>
<gene>
    <name evidence="10" type="primary">tcyB</name>
    <name evidence="10" type="ORF">hbim_05263</name>
    <name evidence="9" type="ORF">MMAGJ_57880</name>
</gene>
<dbReference type="Gene3D" id="1.10.3720.10">
    <property type="entry name" value="MetI-like"/>
    <property type="match status" value="1"/>
</dbReference>
<organism evidence="10 12">
    <name type="scientific">Mycolicibacterium mageritense</name>
    <name type="common">Mycobacterium mageritense</name>
    <dbReference type="NCBI Taxonomy" id="53462"/>
    <lineage>
        <taxon>Bacteria</taxon>
        <taxon>Bacillati</taxon>
        <taxon>Actinomycetota</taxon>
        <taxon>Actinomycetes</taxon>
        <taxon>Mycobacteriales</taxon>
        <taxon>Mycobacteriaceae</taxon>
        <taxon>Mycolicibacterium</taxon>
    </lineage>
</organism>
<evidence type="ECO:0000256" key="4">
    <source>
        <dbReference type="ARBA" id="ARBA00022692"/>
    </source>
</evidence>
<dbReference type="GO" id="GO:0043190">
    <property type="term" value="C:ATP-binding cassette (ABC) transporter complex"/>
    <property type="evidence" value="ECO:0007669"/>
    <property type="project" value="InterPro"/>
</dbReference>
<dbReference type="Pfam" id="PF00528">
    <property type="entry name" value="BPD_transp_1"/>
    <property type="match status" value="1"/>
</dbReference>
<evidence type="ECO:0000256" key="7">
    <source>
        <dbReference type="RuleBase" id="RU363032"/>
    </source>
</evidence>
<dbReference type="InterPro" id="IPR035906">
    <property type="entry name" value="MetI-like_sf"/>
</dbReference>
<sequence length="239" mass="25543">MLEYQWRTVLAYWPDYLHAAVLALQITLVGFLLAFVIASVAALARNSASMILRGVATCYVEAIRNTPVLLQIFIVYFAMPSFGIRLSAVTAGTIALGVNVGAYLTEVLRAGMSSVGKGQLEAAQILGLKTSTVLLNVVAPQALRNVYPSLVNNLIQVLLGTSLLSTIAVPEITGVATVVNARTLLFVQVFGIAVALYLVLSYGLSAAASLIERFAFKAPAAGTRRKQRATTRRLMGIRS</sequence>
<evidence type="ECO:0000313" key="12">
    <source>
        <dbReference type="Proteomes" id="UP001241092"/>
    </source>
</evidence>
<keyword evidence="11" id="KW-1185">Reference proteome</keyword>
<evidence type="ECO:0000313" key="10">
    <source>
        <dbReference type="EMBL" id="BDY31311.1"/>
    </source>
</evidence>
<dbReference type="NCBIfam" id="TIGR01726">
    <property type="entry name" value="HEQRo_perm_3TM"/>
    <property type="match status" value="1"/>
</dbReference>
<reference evidence="9 11" key="1">
    <citation type="journal article" date="2019" name="Emerg. Microbes Infect.">
        <title>Comprehensive subspecies identification of 175 nontuberculous mycobacteria species based on 7547 genomic profiles.</title>
        <authorList>
            <person name="Matsumoto Y."/>
            <person name="Kinjo T."/>
            <person name="Motooka D."/>
            <person name="Nabeya D."/>
            <person name="Jung N."/>
            <person name="Uechi K."/>
            <person name="Horii T."/>
            <person name="Iida T."/>
            <person name="Fujita J."/>
            <person name="Nakamura S."/>
        </authorList>
    </citation>
    <scope>NUCLEOTIDE SEQUENCE [LARGE SCALE GENOMIC DNA]</scope>
    <source>
        <strain evidence="9 11">JCM 12375</strain>
    </source>
</reference>
<keyword evidence="2 7" id="KW-0813">Transport</keyword>
<dbReference type="InterPro" id="IPR043429">
    <property type="entry name" value="ArtM/GltK/GlnP/TcyL/YhdX-like"/>
</dbReference>
<feature type="domain" description="ABC transmembrane type-1" evidence="8">
    <location>
        <begin position="20"/>
        <end position="211"/>
    </location>
</feature>
<dbReference type="PANTHER" id="PTHR30614">
    <property type="entry name" value="MEMBRANE COMPONENT OF AMINO ACID ABC TRANSPORTER"/>
    <property type="match status" value="1"/>
</dbReference>
<comment type="similarity">
    <text evidence="7">Belongs to the binding-protein-dependent transport system permease family.</text>
</comment>
<dbReference type="PANTHER" id="PTHR30614:SF35">
    <property type="entry name" value="ABC TRANSPORTER PERMEASE PROTEIN"/>
    <property type="match status" value="1"/>
</dbReference>
<dbReference type="CDD" id="cd06261">
    <property type="entry name" value="TM_PBP2"/>
    <property type="match status" value="1"/>
</dbReference>
<proteinExistence type="inferred from homology"/>
<feature type="transmembrane region" description="Helical" evidence="7">
    <location>
        <begin position="154"/>
        <end position="179"/>
    </location>
</feature>
<dbReference type="EMBL" id="AP022567">
    <property type="protein sequence ID" value="BBX36506.1"/>
    <property type="molecule type" value="Genomic_DNA"/>
</dbReference>
<feature type="transmembrane region" description="Helical" evidence="7">
    <location>
        <begin position="84"/>
        <end position="104"/>
    </location>
</feature>
<evidence type="ECO:0000313" key="9">
    <source>
        <dbReference type="EMBL" id="BBX36506.1"/>
    </source>
</evidence>
<dbReference type="EMBL" id="AP027452">
    <property type="protein sequence ID" value="BDY31311.1"/>
    <property type="molecule type" value="Genomic_DNA"/>
</dbReference>
<reference evidence="9" key="2">
    <citation type="submission" date="2020-02" db="EMBL/GenBank/DDBJ databases">
        <authorList>
            <person name="Matsumoto Y."/>
            <person name="Motooka D."/>
            <person name="Nakamura S."/>
        </authorList>
    </citation>
    <scope>NUCLEOTIDE SEQUENCE</scope>
    <source>
        <strain evidence="9">JCM 12375</strain>
    </source>
</reference>
<dbReference type="SUPFAM" id="SSF161098">
    <property type="entry name" value="MetI-like"/>
    <property type="match status" value="1"/>
</dbReference>
<dbReference type="Proteomes" id="UP001241092">
    <property type="component" value="Chromosome"/>
</dbReference>
<dbReference type="RefSeq" id="WP_036437216.1">
    <property type="nucleotide sequence ID" value="NZ_AP022567.1"/>
</dbReference>
<feature type="transmembrane region" description="Helical" evidence="7">
    <location>
        <begin position="56"/>
        <end position="78"/>
    </location>
</feature>
<evidence type="ECO:0000256" key="1">
    <source>
        <dbReference type="ARBA" id="ARBA00004651"/>
    </source>
</evidence>
<keyword evidence="6 7" id="KW-0472">Membrane</keyword>
<reference evidence="10" key="3">
    <citation type="submission" date="2023-03" db="EMBL/GenBank/DDBJ databases">
        <title>Draft genome sequence of a Mycolicibacterium mageritense strain H4_3_1 isolated from a hybrid biological-inorganic system reactor.</title>
        <authorList>
            <person name="Feng X."/>
            <person name="Kazama D."/>
            <person name="Sato K."/>
            <person name="Kobayashi H."/>
        </authorList>
    </citation>
    <scope>NUCLEOTIDE SEQUENCE</scope>
    <source>
        <strain evidence="10">H4_3_1</strain>
    </source>
</reference>
<comment type="subcellular location">
    <subcellularLocation>
        <location evidence="1 7">Cell membrane</location>
        <topology evidence="1 7">Multi-pass membrane protein</topology>
    </subcellularLocation>
</comment>
<dbReference type="PROSITE" id="PS50928">
    <property type="entry name" value="ABC_TM1"/>
    <property type="match status" value="1"/>
</dbReference>
<keyword evidence="4 7" id="KW-0812">Transmembrane</keyword>
<name>A0AAI8TZN9_MYCME</name>
<feature type="transmembrane region" description="Helical" evidence="7">
    <location>
        <begin position="185"/>
        <end position="204"/>
    </location>
</feature>
<evidence type="ECO:0000256" key="3">
    <source>
        <dbReference type="ARBA" id="ARBA00022475"/>
    </source>
</evidence>
<evidence type="ECO:0000256" key="2">
    <source>
        <dbReference type="ARBA" id="ARBA00022448"/>
    </source>
</evidence>
<accession>A0AAI8TZN9</accession>
<protein>
    <submittedName>
        <fullName evidence="9">Amino acid ABC transporter</fullName>
    </submittedName>
    <submittedName>
        <fullName evidence="10">L-cystine transport system permease protein TcyB</fullName>
    </submittedName>
</protein>
<evidence type="ECO:0000313" key="11">
    <source>
        <dbReference type="Proteomes" id="UP000465622"/>
    </source>
</evidence>
<dbReference type="GO" id="GO:0022857">
    <property type="term" value="F:transmembrane transporter activity"/>
    <property type="evidence" value="ECO:0007669"/>
    <property type="project" value="InterPro"/>
</dbReference>
<dbReference type="Proteomes" id="UP000465622">
    <property type="component" value="Chromosome"/>
</dbReference>
<dbReference type="GO" id="GO:0006865">
    <property type="term" value="P:amino acid transport"/>
    <property type="evidence" value="ECO:0007669"/>
    <property type="project" value="TreeGrafter"/>
</dbReference>
<evidence type="ECO:0000256" key="6">
    <source>
        <dbReference type="ARBA" id="ARBA00023136"/>
    </source>
</evidence>
<evidence type="ECO:0000256" key="5">
    <source>
        <dbReference type="ARBA" id="ARBA00022989"/>
    </source>
</evidence>
<dbReference type="InterPro" id="IPR010065">
    <property type="entry name" value="AA_ABC_transptr_permease_3TM"/>
</dbReference>
<dbReference type="InterPro" id="IPR000515">
    <property type="entry name" value="MetI-like"/>
</dbReference>